<evidence type="ECO:0000313" key="3">
    <source>
        <dbReference type="Proteomes" id="UP001314263"/>
    </source>
</evidence>
<feature type="compositionally biased region" description="Polar residues" evidence="1">
    <location>
        <begin position="2339"/>
        <end position="2349"/>
    </location>
</feature>
<gene>
    <name evidence="2" type="ORF">CVIRNUC_002335</name>
</gene>
<feature type="compositionally biased region" description="Basic and acidic residues" evidence="1">
    <location>
        <begin position="2472"/>
        <end position="2487"/>
    </location>
</feature>
<dbReference type="Proteomes" id="UP001314263">
    <property type="component" value="Unassembled WGS sequence"/>
</dbReference>
<feature type="compositionally biased region" description="Basic and acidic residues" evidence="1">
    <location>
        <begin position="2005"/>
        <end position="2025"/>
    </location>
</feature>
<feature type="compositionally biased region" description="Polar residues" evidence="1">
    <location>
        <begin position="2357"/>
        <end position="2367"/>
    </location>
</feature>
<feature type="region of interest" description="Disordered" evidence="1">
    <location>
        <begin position="723"/>
        <end position="814"/>
    </location>
</feature>
<feature type="region of interest" description="Disordered" evidence="1">
    <location>
        <begin position="1900"/>
        <end position="1956"/>
    </location>
</feature>
<feature type="region of interest" description="Disordered" evidence="1">
    <location>
        <begin position="945"/>
        <end position="996"/>
    </location>
</feature>
<feature type="region of interest" description="Disordered" evidence="1">
    <location>
        <begin position="2133"/>
        <end position="2153"/>
    </location>
</feature>
<feature type="compositionally biased region" description="Low complexity" evidence="1">
    <location>
        <begin position="725"/>
        <end position="743"/>
    </location>
</feature>
<feature type="compositionally biased region" description="Basic and acidic residues" evidence="1">
    <location>
        <begin position="597"/>
        <end position="609"/>
    </location>
</feature>
<feature type="region of interest" description="Disordered" evidence="1">
    <location>
        <begin position="586"/>
        <end position="612"/>
    </location>
</feature>
<name>A0AAV1HVW2_9CHLO</name>
<comment type="caution">
    <text evidence="2">The sequence shown here is derived from an EMBL/GenBank/DDBJ whole genome shotgun (WGS) entry which is preliminary data.</text>
</comment>
<dbReference type="EMBL" id="CAUYUE010000003">
    <property type="protein sequence ID" value="CAK0754935.1"/>
    <property type="molecule type" value="Genomic_DNA"/>
</dbReference>
<accession>A0AAV1HVW2</accession>
<protein>
    <recommendedName>
        <fullName evidence="4">Non-specific serine/threonine protein kinase</fullName>
    </recommendedName>
</protein>
<keyword evidence="3" id="KW-1185">Reference proteome</keyword>
<feature type="compositionally biased region" description="Polar residues" evidence="1">
    <location>
        <begin position="2439"/>
        <end position="2450"/>
    </location>
</feature>
<proteinExistence type="predicted"/>
<evidence type="ECO:0008006" key="4">
    <source>
        <dbReference type="Google" id="ProtNLM"/>
    </source>
</evidence>
<feature type="region of interest" description="Disordered" evidence="1">
    <location>
        <begin position="2591"/>
        <end position="2614"/>
    </location>
</feature>
<evidence type="ECO:0000256" key="1">
    <source>
        <dbReference type="SAM" id="MobiDB-lite"/>
    </source>
</evidence>
<feature type="region of interest" description="Disordered" evidence="1">
    <location>
        <begin position="1991"/>
        <end position="2031"/>
    </location>
</feature>
<feature type="compositionally biased region" description="Basic and acidic residues" evidence="1">
    <location>
        <begin position="2137"/>
        <end position="2148"/>
    </location>
</feature>
<feature type="region of interest" description="Disordered" evidence="1">
    <location>
        <begin position="1028"/>
        <end position="1059"/>
    </location>
</feature>
<evidence type="ECO:0000313" key="2">
    <source>
        <dbReference type="EMBL" id="CAK0754935.1"/>
    </source>
</evidence>
<feature type="region of interest" description="Disordered" evidence="1">
    <location>
        <begin position="2309"/>
        <end position="2493"/>
    </location>
</feature>
<feature type="compositionally biased region" description="Polar residues" evidence="1">
    <location>
        <begin position="744"/>
        <end position="766"/>
    </location>
</feature>
<organism evidence="2 3">
    <name type="scientific">Coccomyxa viridis</name>
    <dbReference type="NCBI Taxonomy" id="1274662"/>
    <lineage>
        <taxon>Eukaryota</taxon>
        <taxon>Viridiplantae</taxon>
        <taxon>Chlorophyta</taxon>
        <taxon>core chlorophytes</taxon>
        <taxon>Trebouxiophyceae</taxon>
        <taxon>Trebouxiophyceae incertae sedis</taxon>
        <taxon>Coccomyxaceae</taxon>
        <taxon>Coccomyxa</taxon>
    </lineage>
</organism>
<reference evidence="2 3" key="1">
    <citation type="submission" date="2023-10" db="EMBL/GenBank/DDBJ databases">
        <authorList>
            <person name="Maclean D."/>
            <person name="Macfadyen A."/>
        </authorList>
    </citation>
    <scope>NUCLEOTIDE SEQUENCE [LARGE SCALE GENOMIC DNA]</scope>
</reference>
<sequence>MAHQGAVAALVASFGAYSKEVEDLHGPYELELLEAASACWVEKEKIVQVRGKFGLRTRQAVVTEPSFVDEAERQLLGGALADWQRKAESDVGAAALNTRIAERRLLHAAARLTKRAKEEPAALPAFLDECLGAVAGAGAPAQLVSPSAFMLLRDIALTVTQSYLEAIGGEPDGNLVRVLRRYAGKLPWSASMFQPAVSQAPALLLVLLEAQVQDGEAQGKAALLKGSVALSLQFKWSEDADNLPASQMKTAVLALLLSLAHQIGVAAQQDTLPVNEAITLIHSIIQVLQAIAAGMPEMTNTIMAAILQIILCLLLDITASNLAGILCMDKDVSLPLEQVELLSLAQLVWSRTGDSQCSVLAVKVAQQCDWQAALAAMTKPMQLRSALVMLALYKAGRDDVDPAASQGQRWIWDLLQGPVGSTLSTFPAEGITKAASPAHAHGQQQTVQEEGMEAAHMLCMAAAPAAREEVLALWAWLRTQWALGLLEAWAMASNAEAVGRANALLEGMQFFEQCIALLAAEQHEAAISVVLRFSVVANLMGRRFVSGKLMSMAGVLSQCLGSRSADDANRLMQPIVRAVTKDVQLGAKPATSSSTAKDADQAKSPRKEPAAVPSLTGTRVAWQWATLLCCTAVQTRLPSAALQLLNDLVQLLFYHTEHSIGDPVSDHAEGTATHMQEAIGAAVEILGPDAAQRLWVPLLAAQAEQPVKLQWLPLLACWLASPPQASTRPGAAAPEAAHASSTSVQQQLKGQASPAVDQQQTRGSTGNRDRGGSPRSPAMRQPSNKQSRDGLPGASPAMSTKGVPGSKDSDKSSSTMIVQDFNLDQHAEQAFQLQEAAMRAGYAAAALPLWEQFLWRFSSFQAQLEDIVPCSAISRHLAELAHLYEATSPIIANIYVLIASVSPESLPQGSTGKGLDFIRSNVEAQRALMQLHPCKLMTLVQSTAPAPAATGNGQTGINGRPGRADLSQPEGEAVPAQQRHGAVTDHARLRKPAPEASAYQDINRAQEELLAECANAAAHVAAWANRKGKRAADNPVPQEATQSDPDSNGEAIGSGAADHGKAGLALRLKSPRHSSGREGDVPESISQAQARLWEGLSTLSEHLDVLHGTLRELVVRRFRETDMAAIEAGRFGELERLPADEVPDYQEQWQRNREAAFSAAMEFSKGADIAEAARNLYLMEVVMADGQIRSEDSAALHERDTDSHRCQLLTVLGETVLDESMPAAGVPFCMAIFQQAAPCVLGPSPAAKAEVTQRLMSALAPRGEGASRPKEALTLLNHALGSDSLLVQGRLQEYCACLSAVLSGCASLQAELASSLLMCFDMRGLCVAMMQARPAATDQAHLQGSRGKSAPSMAAMQLLDVSLKTAAVPGGTAAAVRLLEGIAAAGGVAAYLNACLAVTLSYGSADARQQGLAWLTGLQLDDAPLPALTEAISQVTAALNEAESAQHEIPYAFIQHLIQAPSALEALHQSLKTGSGASNKERILHPDGIWTAAVGGLAPTSAASAASSRAPDIQPGPSVLLLPVQSGKDAAASIEQLIGACLQSILRRFGSGLDGHSIAEELTQLLALLMEPVGSNLWLVDWLWHLYKESLQPFLMLAGPASDGLAVMRFREMWGCLPWHQATFHSSSSEGLADLGAYLLAPDHGAMDLLHALPWDSILAALAPAVRPGASLDGQPQQWATQLALLALQCMVLLPQSQLPSWLLDLAHPLSEQSGGSVKLRLPRVIAEADSAALQDILCAEVEGIPYLLQPLVDIPMHVKGDPSIQLQSITSMLSSAAHLSGKPEVAALASRVQQGLLFKSVGRAFIDGRTHAEADSSRTSSAAEVRECWHLSAESHSLLVMDSLLPLAALHAAAVVAAPGLSRQSQHRAAPDQEVGTLLSTASQSARWSAPQLSALVNRLQDSHRSSSASAAEHSQPGRPERARPPSRLASGSMAQPEHRREGEPAPGKSQGPGCIPAAAPAHALLSCLTAEARTFLTSDPVPFANAEAPLQDAASRVPSAADGRSREAAAAEAASRLHEEHQRGAGTAVKQGAGALLDRARSVTRQLQMKGRNSSELKRQRFMRAEAVASVRDIQVHIAGLIDDACQHGSCELAMSLLRVGCTMPALRRLPLGSALLESLVGSIISEQHAPASEDALRRTASGEHHPGRRSSYTEQALAAAIETPVPPVTGEEHRPGSTAGQLLQCLGGLGSEAVLQVCADASALQSPLLQAVASEKARRLVAEEEQASWRHSVSEVLRAAALAEAQPEHPRHAAAVWLAALLWLEDARWRKLRSGGAPTDALEALLDALSRRVLLLSLPAPEDTAPIRPVATAPGSSGQTKPPCMDAGTPGHEGKSSSLSRFTQKVSGMVPSFRSDSTGVSSADGQPDRIDDGQAVQPRSKTLAKFRGKLFGNKNKLPPGTVDIPPSAFDYGSSMSMQQAPGSRLETIPSDDCDDSFQQGYSSSQDSPKAAGQEAGLRGLSVRTASRAFSEEGRPPSKQEHTSSARDTASKLALDVKRALRIGRRAEIAAAEAAAEAAEEEEAAEAAADVVIRLGLAAFAVSAYIKTVLCPSMSSYTPRMSSASLAADLAGSGGALASVLLHRQSASLSSLPGHSQGGTPRMMGTPQLGTPTTSLDKLQRDDMLMHELDQVLETRAELDSLEELANCPMVARRAEKYSAFFAAAPEMLQSTRSVADFERRLVELLFPEATYLHCLAIAH</sequence>
<feature type="compositionally biased region" description="Low complexity" evidence="1">
    <location>
        <begin position="1907"/>
        <end position="1916"/>
    </location>
</feature>